<sequence length="407" mass="46967">MSKININRKVEDPFYRYKMPKLFAKVEGRGNGIKTLIQNMSDIAKSLGVPPEYPTKYLGIELGAQVIVDSKNDRYIVNGSHDALKLQIILYEFIEKYILCPECSNPETYMICLAKKSKIEIVCQACGHRFILSHFHRLNTFIMKNPPKNIPKEEMTQKEEIMEPDVKMDKSENTQWITDISPDAVQQRMAMLTERAAEFTLNSDLEKNIKERLNMFIKFAQNIIGNNTENDIKSIVHEAKRLDIEEKAIVGIADLIFIDSQIPTYIVDYKDLLLELSKSEKAQQNLLGSIELIVSKFPEVVPTKLMQAFKILYQLEIVDENVFLAWSNKKSNRFLRDSTLTEKVHRAIEPFINWLKTAEEESDEDSNENEIVFDDQLSKPTNSPVDSVSRHRLVVEKCDDEINIDEI</sequence>
<dbReference type="CDD" id="cd11561">
    <property type="entry name" value="W2_eIF5"/>
    <property type="match status" value="1"/>
</dbReference>
<evidence type="ECO:0000256" key="4">
    <source>
        <dbReference type="ARBA" id="ARBA00022741"/>
    </source>
</evidence>
<accession>A0A6G3MEP6</accession>
<dbReference type="InterPro" id="IPR016189">
    <property type="entry name" value="Transl_init_fac_IF2/IF5_N"/>
</dbReference>
<evidence type="ECO:0000256" key="3">
    <source>
        <dbReference type="ARBA" id="ARBA00022540"/>
    </source>
</evidence>
<dbReference type="PROSITE" id="PS51363">
    <property type="entry name" value="W2"/>
    <property type="match status" value="1"/>
</dbReference>
<keyword evidence="6" id="KW-0342">GTP-binding</keyword>
<dbReference type="EMBL" id="GHBP01000875">
    <property type="protein sequence ID" value="NDJ92502.1"/>
    <property type="molecule type" value="Transcribed_RNA"/>
</dbReference>
<dbReference type="FunFam" id="3.30.30.170:FF:000002">
    <property type="entry name" value="Eukaryotic translation initiation factor 5"/>
    <property type="match status" value="1"/>
</dbReference>
<dbReference type="GO" id="GO:0071074">
    <property type="term" value="F:eukaryotic initiation factor eIF2 binding"/>
    <property type="evidence" value="ECO:0007669"/>
    <property type="project" value="TreeGrafter"/>
</dbReference>
<dbReference type="Pfam" id="PF01873">
    <property type="entry name" value="eIF-5_eIF-2B"/>
    <property type="match status" value="1"/>
</dbReference>
<evidence type="ECO:0000256" key="6">
    <source>
        <dbReference type="ARBA" id="ARBA00023134"/>
    </source>
</evidence>
<feature type="region of interest" description="Disordered" evidence="7">
    <location>
        <begin position="359"/>
        <end position="386"/>
    </location>
</feature>
<keyword evidence="4" id="KW-0547">Nucleotide-binding</keyword>
<dbReference type="SUPFAM" id="SSF48371">
    <property type="entry name" value="ARM repeat"/>
    <property type="match status" value="1"/>
</dbReference>
<dbReference type="Gene3D" id="2.20.25.350">
    <property type="match status" value="1"/>
</dbReference>
<dbReference type="Gene3D" id="1.25.40.180">
    <property type="match status" value="1"/>
</dbReference>
<name>A0A6G3MEP6_HENSL</name>
<dbReference type="InterPro" id="IPR045196">
    <property type="entry name" value="IF2/IF5"/>
</dbReference>
<dbReference type="GO" id="GO:0005525">
    <property type="term" value="F:GTP binding"/>
    <property type="evidence" value="ECO:0007669"/>
    <property type="project" value="UniProtKB-KW"/>
</dbReference>
<dbReference type="GO" id="GO:0001732">
    <property type="term" value="P:formation of cytoplasmic translation initiation complex"/>
    <property type="evidence" value="ECO:0007669"/>
    <property type="project" value="TreeGrafter"/>
</dbReference>
<evidence type="ECO:0000313" key="9">
    <source>
        <dbReference type="EMBL" id="NDJ92502.1"/>
    </source>
</evidence>
<dbReference type="GO" id="GO:0005829">
    <property type="term" value="C:cytosol"/>
    <property type="evidence" value="ECO:0007669"/>
    <property type="project" value="TreeGrafter"/>
</dbReference>
<dbReference type="PANTHER" id="PTHR23001:SF7">
    <property type="entry name" value="EUKARYOTIC TRANSLATION INITIATION FACTOR 5"/>
    <property type="match status" value="1"/>
</dbReference>
<keyword evidence="3 9" id="KW-0396">Initiation factor</keyword>
<reference evidence="9" key="1">
    <citation type="submission" date="2018-11" db="EMBL/GenBank/DDBJ databases">
        <title>Henneguya salminicola genome and transcriptome.</title>
        <authorList>
            <person name="Yahalomi D."/>
            <person name="Atkinson S.D."/>
            <person name="Neuhof M."/>
            <person name="Chang E.S."/>
            <person name="Philippe H."/>
            <person name="Cartwright P."/>
            <person name="Bartholomew J.L."/>
            <person name="Huchon D."/>
        </authorList>
    </citation>
    <scope>NUCLEOTIDE SEQUENCE</scope>
    <source>
        <strain evidence="9">Hz1</strain>
        <tissue evidence="9">Whole</tissue>
    </source>
</reference>
<feature type="domain" description="W2" evidence="8">
    <location>
        <begin position="202"/>
        <end position="365"/>
    </location>
</feature>
<proteinExistence type="inferred from homology"/>
<dbReference type="Pfam" id="PF02020">
    <property type="entry name" value="W2"/>
    <property type="match status" value="1"/>
</dbReference>
<feature type="compositionally biased region" description="Acidic residues" evidence="7">
    <location>
        <begin position="360"/>
        <end position="373"/>
    </location>
</feature>
<evidence type="ECO:0000256" key="1">
    <source>
        <dbReference type="ARBA" id="ARBA00010397"/>
    </source>
</evidence>
<dbReference type="SMART" id="SM00515">
    <property type="entry name" value="eIF5C"/>
    <property type="match status" value="1"/>
</dbReference>
<dbReference type="GO" id="GO:0005092">
    <property type="term" value="F:GDP-dissociation inhibitor activity"/>
    <property type="evidence" value="ECO:0007669"/>
    <property type="project" value="TreeGrafter"/>
</dbReference>
<comment type="similarity">
    <text evidence="1">Belongs to the eIF-2-beta/eIF-5 family.</text>
</comment>
<evidence type="ECO:0000256" key="2">
    <source>
        <dbReference type="ARBA" id="ARBA00018059"/>
    </source>
</evidence>
<dbReference type="Gene3D" id="3.30.30.170">
    <property type="match status" value="1"/>
</dbReference>
<dbReference type="SUPFAM" id="SSF100966">
    <property type="entry name" value="Translation initiation factor 2 beta, aIF2beta, N-terminal domain"/>
    <property type="match status" value="1"/>
</dbReference>
<dbReference type="GO" id="GO:0003743">
    <property type="term" value="F:translation initiation factor activity"/>
    <property type="evidence" value="ECO:0007669"/>
    <property type="project" value="UniProtKB-KW"/>
</dbReference>
<dbReference type="PANTHER" id="PTHR23001">
    <property type="entry name" value="EUKARYOTIC TRANSLATION INITIATION FACTOR"/>
    <property type="match status" value="1"/>
</dbReference>
<protein>
    <recommendedName>
        <fullName evidence="2">Eukaryotic translation initiation factor 5</fullName>
    </recommendedName>
</protein>
<evidence type="ECO:0000256" key="7">
    <source>
        <dbReference type="SAM" id="MobiDB-lite"/>
    </source>
</evidence>
<organism evidence="9">
    <name type="scientific">Henneguya salminicola</name>
    <name type="common">Myxosporean</name>
    <dbReference type="NCBI Taxonomy" id="69463"/>
    <lineage>
        <taxon>Eukaryota</taxon>
        <taxon>Metazoa</taxon>
        <taxon>Cnidaria</taxon>
        <taxon>Myxozoa</taxon>
        <taxon>Myxosporea</taxon>
        <taxon>Bivalvulida</taxon>
        <taxon>Platysporina</taxon>
        <taxon>Myxobolidae</taxon>
        <taxon>Henneguya</taxon>
    </lineage>
</organism>
<dbReference type="InterPro" id="IPR016024">
    <property type="entry name" value="ARM-type_fold"/>
</dbReference>
<dbReference type="AlphaFoldDB" id="A0A6G3MEP6"/>
<evidence type="ECO:0000256" key="5">
    <source>
        <dbReference type="ARBA" id="ARBA00022917"/>
    </source>
</evidence>
<dbReference type="SMART" id="SM00653">
    <property type="entry name" value="eIF2B_5"/>
    <property type="match status" value="1"/>
</dbReference>
<dbReference type="InterPro" id="IPR002735">
    <property type="entry name" value="Transl_init_fac_IF2/IF5_dom"/>
</dbReference>
<dbReference type="OrthoDB" id="10250831at2759"/>
<evidence type="ECO:0000259" key="8">
    <source>
        <dbReference type="PROSITE" id="PS51363"/>
    </source>
</evidence>
<dbReference type="InterPro" id="IPR003307">
    <property type="entry name" value="W2_domain"/>
</dbReference>
<dbReference type="FunFam" id="2.20.25.350:FF:000001">
    <property type="entry name" value="Eukaryotic translation initiation factor 5"/>
    <property type="match status" value="1"/>
</dbReference>
<keyword evidence="5" id="KW-0648">Protein biosynthesis</keyword>